<dbReference type="PANTHER" id="PTHR43272">
    <property type="entry name" value="LONG-CHAIN-FATTY-ACID--COA LIGASE"/>
    <property type="match status" value="1"/>
</dbReference>
<dbReference type="InterPro" id="IPR020845">
    <property type="entry name" value="AMP-binding_CS"/>
</dbReference>
<evidence type="ECO:0000256" key="5">
    <source>
        <dbReference type="ARBA" id="ARBA00032875"/>
    </source>
</evidence>
<keyword evidence="9" id="KW-1185">Reference proteome</keyword>
<evidence type="ECO:0000256" key="3">
    <source>
        <dbReference type="ARBA" id="ARBA00022832"/>
    </source>
</evidence>
<dbReference type="InterPro" id="IPR042099">
    <property type="entry name" value="ANL_N_sf"/>
</dbReference>
<dbReference type="PANTHER" id="PTHR43272:SF32">
    <property type="entry name" value="AMP-DEPENDENT SYNTHETASE_LIGASE DOMAIN-CONTAINING PROTEIN"/>
    <property type="match status" value="1"/>
</dbReference>
<evidence type="ECO:0000313" key="8">
    <source>
        <dbReference type="EMBL" id="NNG35779.1"/>
    </source>
</evidence>
<dbReference type="EMBL" id="JABEND010000004">
    <property type="protein sequence ID" value="NNG35779.1"/>
    <property type="molecule type" value="Genomic_DNA"/>
</dbReference>
<dbReference type="Gene3D" id="3.40.50.12780">
    <property type="entry name" value="N-terminal domain of ligase-like"/>
    <property type="match status" value="1"/>
</dbReference>
<organism evidence="8 9">
    <name type="scientific">Nakamurella aerolata</name>
    <dbReference type="NCBI Taxonomy" id="1656892"/>
    <lineage>
        <taxon>Bacteria</taxon>
        <taxon>Bacillati</taxon>
        <taxon>Actinomycetota</taxon>
        <taxon>Actinomycetes</taxon>
        <taxon>Nakamurellales</taxon>
        <taxon>Nakamurellaceae</taxon>
        <taxon>Nakamurella</taxon>
    </lineage>
</organism>
<protein>
    <recommendedName>
        <fullName evidence="5">Acyl-CoA synthetase</fullName>
    </recommendedName>
</protein>
<keyword evidence="3" id="KW-0276">Fatty acid metabolism</keyword>
<feature type="domain" description="AMP-dependent synthetase/ligase" evidence="7">
    <location>
        <begin position="30"/>
        <end position="461"/>
    </location>
</feature>
<dbReference type="RefSeq" id="WP_171199480.1">
    <property type="nucleotide sequence ID" value="NZ_JABEND010000004.1"/>
</dbReference>
<evidence type="ECO:0000313" key="9">
    <source>
        <dbReference type="Proteomes" id="UP000562984"/>
    </source>
</evidence>
<keyword evidence="2 8" id="KW-0436">Ligase</keyword>
<feature type="compositionally biased region" description="Low complexity" evidence="6">
    <location>
        <begin position="1"/>
        <end position="18"/>
    </location>
</feature>
<dbReference type="Pfam" id="PF23562">
    <property type="entry name" value="AMP-binding_C_3"/>
    <property type="match status" value="1"/>
</dbReference>
<dbReference type="CDD" id="cd05907">
    <property type="entry name" value="VL_LC_FACS_like"/>
    <property type="match status" value="1"/>
</dbReference>
<accession>A0A849A5E0</accession>
<dbReference type="Pfam" id="PF00501">
    <property type="entry name" value="AMP-binding"/>
    <property type="match status" value="1"/>
</dbReference>
<gene>
    <name evidence="8" type="ORF">HKD39_08665</name>
</gene>
<evidence type="ECO:0000256" key="4">
    <source>
        <dbReference type="ARBA" id="ARBA00023098"/>
    </source>
</evidence>
<dbReference type="AlphaFoldDB" id="A0A849A5E0"/>
<keyword evidence="4" id="KW-0443">Lipid metabolism</keyword>
<proteinExistence type="inferred from homology"/>
<dbReference type="SUPFAM" id="SSF56801">
    <property type="entry name" value="Acetyl-CoA synthetase-like"/>
    <property type="match status" value="1"/>
</dbReference>
<evidence type="ECO:0000259" key="7">
    <source>
        <dbReference type="Pfam" id="PF00501"/>
    </source>
</evidence>
<sequence>MSASPAAPNRAATPAPASVTDRPPSYARMFDDRVKATPDRTAFQYPDGKGSWSSLTWKQTADRVYQLAAGLISLGVQPQDRVAIAASTRIEWILADQAVMSAAAATTTVYPNTHAEDVDYILSDSESVLLFAENAEQLDKLRGAALPALRTVVLFDDDRSASAPGAEGGTGTGNRAAELPPVQVLTLDELAERGAALLAEQPDAVAERIDAAAPEDLATLIYTSGTTGRPKGVRLVNDNWTYEGVAIDALDILTPDDVQYLWLPLSHVLGKVLLVAQIRIGFVTAVDGNLDKIVENLAAIRPTWMGGAPRIFEKVRNRATLTATSGGGLKAKIFSWAFGVGTRMSRAHQAKQRPSRMLAAQYALADKLVFGKIRKLLGGNIRFFVSGSAPLLREVAEWFDAAGMKILEGYGLTESSAFSFVNLPEDTRIGTVGPPAPGTEVIIASDGEIKMRGPGVMRGYHNNPEATDEVLSADGWLATGDIGELAGGYLKVTDRKKDLIKTSGGKYVAPQKVEGIFKALCPYASEIVVHGEHRKFISALITIDTDAVRAWADKNGMADVPTEELASTKQVHDLIAGYIDQLNEKLERWETIKKFAVLPHELSVDSGELTPSMKVRRRAVEKQYASILDSFYTD</sequence>
<comment type="similarity">
    <text evidence="1">Belongs to the ATP-dependent AMP-binding enzyme family.</text>
</comment>
<name>A0A849A5E0_9ACTN</name>
<dbReference type="InterPro" id="IPR000873">
    <property type="entry name" value="AMP-dep_synth/lig_dom"/>
</dbReference>
<evidence type="ECO:0000256" key="6">
    <source>
        <dbReference type="SAM" id="MobiDB-lite"/>
    </source>
</evidence>
<dbReference type="Proteomes" id="UP000562984">
    <property type="component" value="Unassembled WGS sequence"/>
</dbReference>
<feature type="region of interest" description="Disordered" evidence="6">
    <location>
        <begin position="1"/>
        <end position="25"/>
    </location>
</feature>
<evidence type="ECO:0000256" key="1">
    <source>
        <dbReference type="ARBA" id="ARBA00006432"/>
    </source>
</evidence>
<dbReference type="PROSITE" id="PS00455">
    <property type="entry name" value="AMP_BINDING"/>
    <property type="match status" value="1"/>
</dbReference>
<evidence type="ECO:0000256" key="2">
    <source>
        <dbReference type="ARBA" id="ARBA00022598"/>
    </source>
</evidence>
<dbReference type="GO" id="GO:0016020">
    <property type="term" value="C:membrane"/>
    <property type="evidence" value="ECO:0007669"/>
    <property type="project" value="TreeGrafter"/>
</dbReference>
<comment type="caution">
    <text evidence="8">The sequence shown here is derived from an EMBL/GenBank/DDBJ whole genome shotgun (WGS) entry which is preliminary data.</text>
</comment>
<dbReference type="GO" id="GO:0004467">
    <property type="term" value="F:long-chain fatty acid-CoA ligase activity"/>
    <property type="evidence" value="ECO:0007669"/>
    <property type="project" value="TreeGrafter"/>
</dbReference>
<reference evidence="8 9" key="1">
    <citation type="submission" date="2020-05" db="EMBL/GenBank/DDBJ databases">
        <title>Nakamurella sp. DB0629 isolated from air conditioner.</title>
        <authorList>
            <person name="Kim D.H."/>
            <person name="Kim D.-U."/>
        </authorList>
    </citation>
    <scope>NUCLEOTIDE SEQUENCE [LARGE SCALE GENOMIC DNA]</scope>
    <source>
        <strain evidence="8 9">DB0629</strain>
    </source>
</reference>